<evidence type="ECO:0000313" key="1">
    <source>
        <dbReference type="EMBL" id="CAB4726768.1"/>
    </source>
</evidence>
<dbReference type="EMBL" id="CAEZYQ010000001">
    <property type="protein sequence ID" value="CAB4726768.1"/>
    <property type="molecule type" value="Genomic_DNA"/>
</dbReference>
<proteinExistence type="predicted"/>
<accession>A0A6J6RWQ9</accession>
<dbReference type="NCBIfam" id="TIGR03843">
    <property type="entry name" value="SCO1664 family protein"/>
    <property type="match status" value="1"/>
</dbReference>
<sequence length="257" mass="27941">MLEGELVLHGRVMPASNATFVGAVRTPDGDVRVVYKPVAGERPLWDFPGAVLADREVAAHLVAEVFAGDAFRCPVPLTWLGEGPHGPGMFQEWQEPDESQAAVTLVPEDELPEGYLHVFDGYDAHDRPISLVHEDTDALRRVAVLDVVLNNADRKGGHVLEMPDGHRFGIDHGIAFHHEHKLRTVLWGWAGERLTDVETAAVSRVREALAGALGDALAPLLTDLEIDCVRRRCDRLMSAGALPFPGGGGPAIPWPPF</sequence>
<name>A0A6J6RWQ9_9ZZZZ</name>
<reference evidence="1" key="1">
    <citation type="submission" date="2020-05" db="EMBL/GenBank/DDBJ databases">
        <authorList>
            <person name="Chiriac C."/>
            <person name="Salcher M."/>
            <person name="Ghai R."/>
            <person name="Kavagutti S V."/>
        </authorList>
    </citation>
    <scope>NUCLEOTIDE SEQUENCE</scope>
</reference>
<dbReference type="InterPro" id="IPR022292">
    <property type="entry name" value="CHP03843"/>
</dbReference>
<protein>
    <submittedName>
        <fullName evidence="1">Unannotated protein</fullName>
    </submittedName>
</protein>
<gene>
    <name evidence="1" type="ORF">UFOPK2761_00218</name>
</gene>
<organism evidence="1">
    <name type="scientific">freshwater metagenome</name>
    <dbReference type="NCBI Taxonomy" id="449393"/>
    <lineage>
        <taxon>unclassified sequences</taxon>
        <taxon>metagenomes</taxon>
        <taxon>ecological metagenomes</taxon>
    </lineage>
</organism>
<dbReference type="AlphaFoldDB" id="A0A6J6RWQ9"/>